<dbReference type="EMBL" id="DSLG01000005">
    <property type="protein sequence ID" value="HEA87323.1"/>
    <property type="molecule type" value="Genomic_DNA"/>
</dbReference>
<sequence length="388" mass="44771">MIALFLPWILISGVVLPIFQGNIKINADYAVYEDTGGLRVMDFFYEIPYSGLTFVRNESGFTARYRITMEALDRSSRVMAADVWEHEVQAADYSVTVDPDSIISGAVRFSLPRGTSSVRVSVYDRLSERQSMSRFIPEGDGRGVHLRLFKSGRPNPSRIYGLDDTIEIWAEFVSASNSVGSWEDSVLWLVKKGKMVLTGVRAGVTRNADRMTAELRLPVIDSGFWGSGIYTAEVRLLSGNGAGETDFEVKLPFYYDDSLWNARVEQLIYIASRDEIRRLKRTVRVNRQSAWKEFWQDKDPNPSTTINEREQEYFSRIEYCEQNFSRGDLGYRSDRGRIYVLYGPPDQVESRPFEIDRPAEEVWYYYQRNLTFTFVDRFGSGEFVLWRQ</sequence>
<gene>
    <name evidence="2" type="ORF">ENP94_04840</name>
    <name evidence="3" type="ORF">ENS16_06275</name>
</gene>
<reference evidence="2" key="1">
    <citation type="journal article" date="2020" name="mSystems">
        <title>Genome- and Community-Level Interaction Insights into Carbon Utilization and Element Cycling Functions of Hydrothermarchaeota in Hydrothermal Sediment.</title>
        <authorList>
            <person name="Zhou Z."/>
            <person name="Liu Y."/>
            <person name="Xu W."/>
            <person name="Pan J."/>
            <person name="Luo Z.H."/>
            <person name="Li M."/>
        </authorList>
    </citation>
    <scope>NUCLEOTIDE SEQUENCE [LARGE SCALE GENOMIC DNA]</scope>
    <source>
        <strain evidence="2">SpSt-265</strain>
        <strain evidence="3">SpSt-465</strain>
    </source>
</reference>
<dbReference type="Pfam" id="PF20094">
    <property type="entry name" value="GWxTD_dom"/>
    <property type="match status" value="1"/>
</dbReference>
<dbReference type="InterPro" id="IPR030959">
    <property type="entry name" value="GWxTD_dom"/>
</dbReference>
<comment type="caution">
    <text evidence="2">The sequence shown here is derived from an EMBL/GenBank/DDBJ whole genome shotgun (WGS) entry which is preliminary data.</text>
</comment>
<feature type="domain" description="GWxTD" evidence="1">
    <location>
        <begin position="260"/>
        <end position="377"/>
    </location>
</feature>
<name>A0A7C1NCJ6_UNCW3</name>
<dbReference type="EMBL" id="DSTU01000008">
    <property type="protein sequence ID" value="HFJ54278.1"/>
    <property type="molecule type" value="Genomic_DNA"/>
</dbReference>
<protein>
    <submittedName>
        <fullName evidence="2">GWxTD domain-containing protein</fullName>
    </submittedName>
</protein>
<organism evidence="2">
    <name type="scientific">candidate division WOR-3 bacterium</name>
    <dbReference type="NCBI Taxonomy" id="2052148"/>
    <lineage>
        <taxon>Bacteria</taxon>
        <taxon>Bacteria division WOR-3</taxon>
    </lineage>
</organism>
<evidence type="ECO:0000313" key="3">
    <source>
        <dbReference type="EMBL" id="HFJ54278.1"/>
    </source>
</evidence>
<proteinExistence type="predicted"/>
<dbReference type="NCBIfam" id="TIGR04514">
    <property type="entry name" value="GWxTD_dom"/>
    <property type="match status" value="1"/>
</dbReference>
<evidence type="ECO:0000259" key="1">
    <source>
        <dbReference type="Pfam" id="PF20094"/>
    </source>
</evidence>
<accession>A0A7C1NCJ6</accession>
<evidence type="ECO:0000313" key="2">
    <source>
        <dbReference type="EMBL" id="HEA87323.1"/>
    </source>
</evidence>
<dbReference type="AlphaFoldDB" id="A0A7C1NCJ6"/>